<dbReference type="GO" id="GO:0004672">
    <property type="term" value="F:protein kinase activity"/>
    <property type="evidence" value="ECO:0007669"/>
    <property type="project" value="InterPro"/>
</dbReference>
<dbReference type="OrthoDB" id="2015071at2759"/>
<sequence>MGPEYFSLLLQSNCGVSILDFIPRVEEETPHISLNRLNQTPRSPIATLNSESRKSYKRIILVCDVSTENNIKIIISPNLVSLTLGEEAADYLGGPQHLSWSIRIKVAIGAAKGVSFLPNAESQVIYRDFKAANILLNADFNPKISDFGLDKVGPTGDKTHVSIQVMDTQRYAAPGYVAIGT</sequence>
<reference evidence="2 3" key="1">
    <citation type="journal article" date="2020" name="IScience">
        <title>Genome Sequencing of the Endangered Kingdonia uniflora (Circaeasteraceae, Ranunculales) Reveals Potential Mechanisms of Evolutionary Specialization.</title>
        <authorList>
            <person name="Sun Y."/>
            <person name="Deng T."/>
            <person name="Zhang A."/>
            <person name="Moore M.J."/>
            <person name="Landis J.B."/>
            <person name="Lin N."/>
            <person name="Zhang H."/>
            <person name="Zhang X."/>
            <person name="Huang J."/>
            <person name="Zhang X."/>
            <person name="Sun H."/>
            <person name="Wang H."/>
        </authorList>
    </citation>
    <scope>NUCLEOTIDE SEQUENCE [LARGE SCALE GENOMIC DNA]</scope>
    <source>
        <strain evidence="2">TB1705</strain>
        <tissue evidence="2">Leaf</tissue>
    </source>
</reference>
<organism evidence="2 3">
    <name type="scientific">Kingdonia uniflora</name>
    <dbReference type="NCBI Taxonomy" id="39325"/>
    <lineage>
        <taxon>Eukaryota</taxon>
        <taxon>Viridiplantae</taxon>
        <taxon>Streptophyta</taxon>
        <taxon>Embryophyta</taxon>
        <taxon>Tracheophyta</taxon>
        <taxon>Spermatophyta</taxon>
        <taxon>Magnoliopsida</taxon>
        <taxon>Ranunculales</taxon>
        <taxon>Circaeasteraceae</taxon>
        <taxon>Kingdonia</taxon>
    </lineage>
</organism>
<dbReference type="InterPro" id="IPR000719">
    <property type="entry name" value="Prot_kinase_dom"/>
</dbReference>
<dbReference type="PROSITE" id="PS50011">
    <property type="entry name" value="PROTEIN_KINASE_DOM"/>
    <property type="match status" value="1"/>
</dbReference>
<gene>
    <name evidence="2" type="ORF">GIB67_029590</name>
</gene>
<accession>A0A7J7LL74</accession>
<protein>
    <recommendedName>
        <fullName evidence="1">Protein kinase domain-containing protein</fullName>
    </recommendedName>
</protein>
<dbReference type="Gene3D" id="1.10.510.10">
    <property type="entry name" value="Transferase(Phosphotransferase) domain 1"/>
    <property type="match status" value="1"/>
</dbReference>
<dbReference type="PANTHER" id="PTHR45621">
    <property type="entry name" value="OS01G0588500 PROTEIN-RELATED"/>
    <property type="match status" value="1"/>
</dbReference>
<dbReference type="InterPro" id="IPR008271">
    <property type="entry name" value="Ser/Thr_kinase_AS"/>
</dbReference>
<dbReference type="Proteomes" id="UP000541444">
    <property type="component" value="Unassembled WGS sequence"/>
</dbReference>
<comment type="caution">
    <text evidence="2">The sequence shown here is derived from an EMBL/GenBank/DDBJ whole genome shotgun (WGS) entry which is preliminary data.</text>
</comment>
<evidence type="ECO:0000313" key="2">
    <source>
        <dbReference type="EMBL" id="KAF6143421.1"/>
    </source>
</evidence>
<evidence type="ECO:0000313" key="3">
    <source>
        <dbReference type="Proteomes" id="UP000541444"/>
    </source>
</evidence>
<dbReference type="EMBL" id="JACGCM010002205">
    <property type="protein sequence ID" value="KAF6143421.1"/>
    <property type="molecule type" value="Genomic_DNA"/>
</dbReference>
<dbReference type="GO" id="GO:0005524">
    <property type="term" value="F:ATP binding"/>
    <property type="evidence" value="ECO:0007669"/>
    <property type="project" value="InterPro"/>
</dbReference>
<dbReference type="InterPro" id="IPR050823">
    <property type="entry name" value="Plant_Ser_Thr_Prot_Kinase"/>
</dbReference>
<feature type="domain" description="Protein kinase" evidence="1">
    <location>
        <begin position="1"/>
        <end position="181"/>
    </location>
</feature>
<dbReference type="AlphaFoldDB" id="A0A7J7LL74"/>
<dbReference type="InterPro" id="IPR011009">
    <property type="entry name" value="Kinase-like_dom_sf"/>
</dbReference>
<keyword evidence="3" id="KW-1185">Reference proteome</keyword>
<dbReference type="InterPro" id="IPR001245">
    <property type="entry name" value="Ser-Thr/Tyr_kinase_cat_dom"/>
</dbReference>
<dbReference type="PROSITE" id="PS00108">
    <property type="entry name" value="PROTEIN_KINASE_ST"/>
    <property type="match status" value="1"/>
</dbReference>
<evidence type="ECO:0000259" key="1">
    <source>
        <dbReference type="PROSITE" id="PS50011"/>
    </source>
</evidence>
<name>A0A7J7LL74_9MAGN</name>
<proteinExistence type="predicted"/>
<dbReference type="Pfam" id="PF07714">
    <property type="entry name" value="PK_Tyr_Ser-Thr"/>
    <property type="match status" value="1"/>
</dbReference>
<dbReference type="SUPFAM" id="SSF56112">
    <property type="entry name" value="Protein kinase-like (PK-like)"/>
    <property type="match status" value="1"/>
</dbReference>